<evidence type="ECO:0000313" key="1">
    <source>
        <dbReference type="EMBL" id="GAU41433.1"/>
    </source>
</evidence>
<proteinExistence type="predicted"/>
<protein>
    <submittedName>
        <fullName evidence="1">Uncharacterized protein</fullName>
    </submittedName>
</protein>
<evidence type="ECO:0000313" key="2">
    <source>
        <dbReference type="Proteomes" id="UP000242715"/>
    </source>
</evidence>
<dbReference type="AlphaFoldDB" id="A0A2Z6NHQ2"/>
<dbReference type="Proteomes" id="UP000242715">
    <property type="component" value="Unassembled WGS sequence"/>
</dbReference>
<accession>A0A2Z6NHQ2</accession>
<gene>
    <name evidence="1" type="ORF">TSUD_26130</name>
</gene>
<dbReference type="EMBL" id="DF973863">
    <property type="protein sequence ID" value="GAU41433.1"/>
    <property type="molecule type" value="Genomic_DNA"/>
</dbReference>
<dbReference type="OrthoDB" id="10376473at2759"/>
<reference evidence="2" key="1">
    <citation type="journal article" date="2017" name="Front. Plant Sci.">
        <title>Climate Clever Clovers: New Paradigm to Reduce the Environmental Footprint of Ruminants by Breeding Low Methanogenic Forages Utilizing Haplotype Variation.</title>
        <authorList>
            <person name="Kaur P."/>
            <person name="Appels R."/>
            <person name="Bayer P.E."/>
            <person name="Keeble-Gagnere G."/>
            <person name="Wang J."/>
            <person name="Hirakawa H."/>
            <person name="Shirasawa K."/>
            <person name="Vercoe P."/>
            <person name="Stefanova K."/>
            <person name="Durmic Z."/>
            <person name="Nichols P."/>
            <person name="Revell C."/>
            <person name="Isobe S.N."/>
            <person name="Edwards D."/>
            <person name="Erskine W."/>
        </authorList>
    </citation>
    <scope>NUCLEOTIDE SEQUENCE [LARGE SCALE GENOMIC DNA]</scope>
    <source>
        <strain evidence="2">cv. Daliak</strain>
    </source>
</reference>
<keyword evidence="2" id="KW-1185">Reference proteome</keyword>
<name>A0A2Z6NHQ2_TRISU</name>
<organism evidence="1 2">
    <name type="scientific">Trifolium subterraneum</name>
    <name type="common">Subterranean clover</name>
    <dbReference type="NCBI Taxonomy" id="3900"/>
    <lineage>
        <taxon>Eukaryota</taxon>
        <taxon>Viridiplantae</taxon>
        <taxon>Streptophyta</taxon>
        <taxon>Embryophyta</taxon>
        <taxon>Tracheophyta</taxon>
        <taxon>Spermatophyta</taxon>
        <taxon>Magnoliopsida</taxon>
        <taxon>eudicotyledons</taxon>
        <taxon>Gunneridae</taxon>
        <taxon>Pentapetalae</taxon>
        <taxon>rosids</taxon>
        <taxon>fabids</taxon>
        <taxon>Fabales</taxon>
        <taxon>Fabaceae</taxon>
        <taxon>Papilionoideae</taxon>
        <taxon>50 kb inversion clade</taxon>
        <taxon>NPAAA clade</taxon>
        <taxon>Hologalegina</taxon>
        <taxon>IRL clade</taxon>
        <taxon>Trifolieae</taxon>
        <taxon>Trifolium</taxon>
    </lineage>
</organism>
<sequence>MDKAWDLAEVEMLWKLNDASSKFWNFSSCYWHDEILTNAHFEYMLMVTNGGRMKVILTTKQEKTCLNAQVEVIPDPPQLPPFFLRKPSSHSNDDIVDSLFLSLFKFYIWFMMFAMGTQNAVSSHGSMCIDDKEEPWVGSLKPKTFS</sequence>